<feature type="binding site" description="in other chain" evidence="6">
    <location>
        <position position="127"/>
    </location>
    <ligand>
        <name>5-phospho-alpha-D-ribose 1-diphosphate</name>
        <dbReference type="ChEBI" id="CHEBI:58017"/>
        <note>ligand shared between dimeric partners</note>
    </ligand>
</feature>
<dbReference type="Proteomes" id="UP001162734">
    <property type="component" value="Chromosome"/>
</dbReference>
<accession>A0ABM7XAI2</accession>
<evidence type="ECO:0000259" key="7">
    <source>
        <dbReference type="Pfam" id="PF00156"/>
    </source>
</evidence>
<feature type="binding site" evidence="6">
    <location>
        <position position="132"/>
    </location>
    <ligand>
        <name>5-phospho-alpha-D-ribose 1-diphosphate</name>
        <dbReference type="ChEBI" id="CHEBI:58017"/>
        <note>ligand shared between dimeric partners</note>
    </ligand>
</feature>
<comment type="function">
    <text evidence="6">Catalyzes the transfer of a ribosyl phosphate group from 5-phosphoribose 1-diphosphate to orotate, leading to the formation of orotidine monophosphate (OMP).</text>
</comment>
<dbReference type="HAMAP" id="MF_01208">
    <property type="entry name" value="PyrE"/>
    <property type="match status" value="1"/>
</dbReference>
<dbReference type="InterPro" id="IPR023031">
    <property type="entry name" value="OPRT"/>
</dbReference>
<feature type="binding site" evidence="6">
    <location>
        <position position="186"/>
    </location>
    <ligand>
        <name>orotate</name>
        <dbReference type="ChEBI" id="CHEBI:30839"/>
    </ligand>
</feature>
<dbReference type="Gene3D" id="3.40.50.2020">
    <property type="match status" value="1"/>
</dbReference>
<evidence type="ECO:0000256" key="3">
    <source>
        <dbReference type="ARBA" id="ARBA00022676"/>
    </source>
</evidence>
<evidence type="ECO:0000256" key="5">
    <source>
        <dbReference type="ARBA" id="ARBA00022975"/>
    </source>
</evidence>
<comment type="catalytic activity">
    <reaction evidence="6">
        <text>orotidine 5'-phosphate + diphosphate = orotate + 5-phospho-alpha-D-ribose 1-diphosphate</text>
        <dbReference type="Rhea" id="RHEA:10380"/>
        <dbReference type="ChEBI" id="CHEBI:30839"/>
        <dbReference type="ChEBI" id="CHEBI:33019"/>
        <dbReference type="ChEBI" id="CHEBI:57538"/>
        <dbReference type="ChEBI" id="CHEBI:58017"/>
        <dbReference type="EC" id="2.4.2.10"/>
    </reaction>
</comment>
<comment type="subunit">
    <text evidence="6">Homodimer.</text>
</comment>
<comment type="caution">
    <text evidence="6">Lacks conserved residue(s) required for the propagation of feature annotation.</text>
</comment>
<evidence type="ECO:0000313" key="8">
    <source>
        <dbReference type="EMBL" id="BDG08862.1"/>
    </source>
</evidence>
<gene>
    <name evidence="6 8" type="primary">pyrE</name>
    <name evidence="8" type="ORF">AMPC_19750</name>
</gene>
<proteinExistence type="inferred from homology"/>
<feature type="domain" description="Phosphoribosyltransferase" evidence="7">
    <location>
        <begin position="123"/>
        <end position="191"/>
    </location>
</feature>
<feature type="binding site" evidence="6">
    <location>
        <position position="158"/>
    </location>
    <ligand>
        <name>orotate</name>
        <dbReference type="ChEBI" id="CHEBI:30839"/>
    </ligand>
</feature>
<keyword evidence="9" id="KW-1185">Reference proteome</keyword>
<keyword evidence="5 6" id="KW-0665">Pyrimidine biosynthesis</keyword>
<dbReference type="InterPro" id="IPR029057">
    <property type="entry name" value="PRTase-like"/>
</dbReference>
<dbReference type="RefSeq" id="WP_248346143.1">
    <property type="nucleotide sequence ID" value="NZ_AP025592.1"/>
</dbReference>
<organism evidence="8 9">
    <name type="scientific">Anaeromyxobacter paludicola</name>
    <dbReference type="NCBI Taxonomy" id="2918171"/>
    <lineage>
        <taxon>Bacteria</taxon>
        <taxon>Pseudomonadati</taxon>
        <taxon>Myxococcota</taxon>
        <taxon>Myxococcia</taxon>
        <taxon>Myxococcales</taxon>
        <taxon>Cystobacterineae</taxon>
        <taxon>Anaeromyxobacteraceae</taxon>
        <taxon>Anaeromyxobacter</taxon>
    </lineage>
</organism>
<dbReference type="InterPro" id="IPR000836">
    <property type="entry name" value="PRTase_dom"/>
</dbReference>
<evidence type="ECO:0000256" key="4">
    <source>
        <dbReference type="ARBA" id="ARBA00022679"/>
    </source>
</evidence>
<evidence type="ECO:0000256" key="2">
    <source>
        <dbReference type="ARBA" id="ARBA00011971"/>
    </source>
</evidence>
<comment type="cofactor">
    <cofactor evidence="6">
        <name>Mg(2+)</name>
        <dbReference type="ChEBI" id="CHEBI:18420"/>
    </cofactor>
</comment>
<reference evidence="9" key="1">
    <citation type="journal article" date="2022" name="Int. J. Syst. Evol. Microbiol.">
        <title>Anaeromyxobacter oryzae sp. nov., Anaeromyxobacter diazotrophicus sp. nov. and Anaeromyxobacter paludicola sp. nov., isolated from paddy soils.</title>
        <authorList>
            <person name="Itoh H."/>
            <person name="Xu Z."/>
            <person name="Mise K."/>
            <person name="Masuda Y."/>
            <person name="Ushijima N."/>
            <person name="Hayakawa C."/>
            <person name="Shiratori Y."/>
            <person name="Senoo K."/>
        </authorList>
    </citation>
    <scope>NUCLEOTIDE SEQUENCE [LARGE SCALE GENOMIC DNA]</scope>
    <source>
        <strain evidence="9">Red630</strain>
    </source>
</reference>
<keyword evidence="6" id="KW-0460">Magnesium</keyword>
<keyword evidence="3 6" id="KW-0328">Glycosyltransferase</keyword>
<evidence type="ECO:0000256" key="6">
    <source>
        <dbReference type="HAMAP-Rule" id="MF_01208"/>
    </source>
</evidence>
<feature type="binding site" evidence="6">
    <location>
        <position position="130"/>
    </location>
    <ligand>
        <name>5-phospho-alpha-D-ribose 1-diphosphate</name>
        <dbReference type="ChEBI" id="CHEBI:58017"/>
        <note>ligand shared between dimeric partners</note>
    </ligand>
</feature>
<feature type="binding site" description="in other chain" evidence="6">
    <location>
        <begin position="154"/>
        <end position="162"/>
    </location>
    <ligand>
        <name>5-phospho-alpha-D-ribose 1-diphosphate</name>
        <dbReference type="ChEBI" id="CHEBI:58017"/>
        <note>ligand shared between dimeric partners</note>
    </ligand>
</feature>
<name>A0ABM7XAI2_9BACT</name>
<sequence length="212" mass="23002">MSLEVDRARLLELLRTLSFERRKVVLASGKESDFYIDCKRTALTAEGHVLVGRLLLDRVRRLSPTVRGVGGLTLGADPIASAIAYTSFLELEQWRAQGQPDEAAPERAGGAGGLHPPAPIDSFIVRKEPKGHGTGQWIEGRKTIPDGSRVAVLEDVVTSGGSARKAIERCREEGLEVVGCFALVDRMEGGREAIEALGVTLDALFTRRDFLP</sequence>
<dbReference type="PANTHER" id="PTHR19278">
    <property type="entry name" value="OROTATE PHOSPHORIBOSYLTRANSFERASE"/>
    <property type="match status" value="1"/>
</dbReference>
<dbReference type="CDD" id="cd06223">
    <property type="entry name" value="PRTases_typeI"/>
    <property type="match status" value="1"/>
</dbReference>
<feature type="binding site" evidence="6">
    <location>
        <position position="126"/>
    </location>
    <ligand>
        <name>5-phospho-alpha-D-ribose 1-diphosphate</name>
        <dbReference type="ChEBI" id="CHEBI:58017"/>
        <note>ligand shared between dimeric partners</note>
    </ligand>
</feature>
<dbReference type="Pfam" id="PF00156">
    <property type="entry name" value="Pribosyltran"/>
    <property type="match status" value="1"/>
</dbReference>
<evidence type="ECO:0000256" key="1">
    <source>
        <dbReference type="ARBA" id="ARBA00004889"/>
    </source>
</evidence>
<dbReference type="SUPFAM" id="SSF53271">
    <property type="entry name" value="PRTase-like"/>
    <property type="match status" value="1"/>
</dbReference>
<comment type="pathway">
    <text evidence="1 6">Pyrimidine metabolism; UMP biosynthesis via de novo pathway; UMP from orotate: step 1/2.</text>
</comment>
<dbReference type="GO" id="GO:0016757">
    <property type="term" value="F:glycosyltransferase activity"/>
    <property type="evidence" value="ECO:0007669"/>
    <property type="project" value="UniProtKB-KW"/>
</dbReference>
<keyword evidence="4 6" id="KW-0808">Transferase</keyword>
<dbReference type="EMBL" id="AP025592">
    <property type="protein sequence ID" value="BDG08862.1"/>
    <property type="molecule type" value="Genomic_DNA"/>
</dbReference>
<protein>
    <recommendedName>
        <fullName evidence="2 6">Orotate phosphoribosyltransferase</fullName>
        <shortName evidence="6">OPRT</shortName>
        <shortName evidence="6">OPRTase</shortName>
        <ecNumber evidence="2 6">2.4.2.10</ecNumber>
    </recommendedName>
</protein>
<comment type="similarity">
    <text evidence="6">Belongs to the purine/pyrimidine phosphoribosyltransferase family. PyrE subfamily.</text>
</comment>
<evidence type="ECO:0000313" key="9">
    <source>
        <dbReference type="Proteomes" id="UP001162734"/>
    </source>
</evidence>
<dbReference type="PANTHER" id="PTHR19278:SF9">
    <property type="entry name" value="URIDINE 5'-MONOPHOSPHATE SYNTHASE"/>
    <property type="match status" value="1"/>
</dbReference>
<dbReference type="EC" id="2.4.2.10" evidence="2 6"/>